<gene>
    <name evidence="1" type="ORF">HNP46_000285</name>
</gene>
<accession>A0A7W7KFP8</accession>
<comment type="caution">
    <text evidence="1">The sequence shown here is derived from an EMBL/GenBank/DDBJ whole genome shotgun (WGS) entry which is preliminary data.</text>
</comment>
<evidence type="ECO:0000313" key="2">
    <source>
        <dbReference type="Proteomes" id="UP000566995"/>
    </source>
</evidence>
<reference evidence="1 2" key="1">
    <citation type="submission" date="2020-08" db="EMBL/GenBank/DDBJ databases">
        <title>Functional genomics of gut bacteria from endangered species of beetles.</title>
        <authorList>
            <person name="Carlos-Shanley C."/>
        </authorList>
    </citation>
    <scope>NUCLEOTIDE SEQUENCE [LARGE SCALE GENOMIC DNA]</scope>
    <source>
        <strain evidence="1 2">S00179</strain>
    </source>
</reference>
<dbReference type="EMBL" id="JACHLI010000001">
    <property type="protein sequence ID" value="MBB4861474.1"/>
    <property type="molecule type" value="Genomic_DNA"/>
</dbReference>
<name>A0A7W7KFP8_PSENT</name>
<proteinExistence type="predicted"/>
<protein>
    <submittedName>
        <fullName evidence="1">Uncharacterized protein</fullName>
    </submittedName>
</protein>
<dbReference type="Proteomes" id="UP000566995">
    <property type="component" value="Unassembled WGS sequence"/>
</dbReference>
<dbReference type="AlphaFoldDB" id="A0A7W7KFP8"/>
<sequence>MRRFSTQRVLQIHCLGDDMSSRARVNLRVAEKAASRNSPIQEQFFRAAGERYARIAARCARLLELRS</sequence>
<evidence type="ECO:0000313" key="1">
    <source>
        <dbReference type="EMBL" id="MBB4861474.1"/>
    </source>
</evidence>
<organism evidence="1 2">
    <name type="scientific">Pseudomonas nitroreducens</name>
    <dbReference type="NCBI Taxonomy" id="46680"/>
    <lineage>
        <taxon>Bacteria</taxon>
        <taxon>Pseudomonadati</taxon>
        <taxon>Pseudomonadota</taxon>
        <taxon>Gammaproteobacteria</taxon>
        <taxon>Pseudomonadales</taxon>
        <taxon>Pseudomonadaceae</taxon>
        <taxon>Pseudomonas</taxon>
    </lineage>
</organism>